<dbReference type="RefSeq" id="WP_405279351.1">
    <property type="nucleotide sequence ID" value="NZ_CP144380.1"/>
</dbReference>
<evidence type="ECO:0000259" key="2">
    <source>
        <dbReference type="Pfam" id="PF14805"/>
    </source>
</evidence>
<reference evidence="3 4" key="1">
    <citation type="submission" date="2024-02" db="EMBL/GenBank/DDBJ databases">
        <title>A novel Gemmatimonadota bacterium.</title>
        <authorList>
            <person name="Du Z.-J."/>
            <person name="Ye Y.-Q."/>
        </authorList>
    </citation>
    <scope>NUCLEOTIDE SEQUENCE [LARGE SCALE GENOMIC DNA]</scope>
    <source>
        <strain evidence="3 4">DH-20</strain>
    </source>
</reference>
<dbReference type="EMBL" id="JBBHLI010000003">
    <property type="protein sequence ID" value="MEK9500904.1"/>
    <property type="molecule type" value="Genomic_DNA"/>
</dbReference>
<sequence>MTSTPSPSSASSDPEIAALRAEIEALVEEGAEVEATRARPAVAQLLDLLAAGRVRSAERAPSGWAAVPWVKRGILLAFKVGRTESFAPFAAAENTAFDGSTFTWSDRDTLPLRPADAAGSARLVPGGTSVRHGAHLADGVVVMPPAYVNVGAFVDEGSMVDSHALVGSCAQVGKRVHLSAGAQLGGVLEPVGLRPVIIDDEVMVGANCGVFEGTLVSRRAVLASGVQLTASTVVYDLVKGTTLRATANEPLTIPEGAVVVPGSRPASGDFAREHGLHLYAPMIVKYRDDKTNAATALEDALR</sequence>
<evidence type="ECO:0000313" key="3">
    <source>
        <dbReference type="EMBL" id="MEK9500904.1"/>
    </source>
</evidence>
<dbReference type="InterPro" id="IPR011004">
    <property type="entry name" value="Trimer_LpxA-like_sf"/>
</dbReference>
<evidence type="ECO:0000256" key="1">
    <source>
        <dbReference type="ARBA" id="ARBA00007274"/>
    </source>
</evidence>
<protein>
    <submittedName>
        <fullName evidence="3">2,3,4,5-tetrahydropyridine-2,6-dicarboxylate N-succinyltransferase</fullName>
        <ecNumber evidence="3">2.3.1.117</ecNumber>
    </submittedName>
</protein>
<dbReference type="SUPFAM" id="SSF51161">
    <property type="entry name" value="Trimeric LpxA-like enzymes"/>
    <property type="match status" value="1"/>
</dbReference>
<comment type="similarity">
    <text evidence="1">Belongs to the transferase hexapeptide repeat family.</text>
</comment>
<dbReference type="Pfam" id="PF14805">
    <property type="entry name" value="THDPS_N_2"/>
    <property type="match status" value="1"/>
</dbReference>
<dbReference type="Gene3D" id="2.160.10.10">
    <property type="entry name" value="Hexapeptide repeat proteins"/>
    <property type="match status" value="1"/>
</dbReference>
<name>A0ABU9E8B8_9BACT</name>
<accession>A0ABU9E8B8</accession>
<dbReference type="EC" id="2.3.1.117" evidence="3"/>
<keyword evidence="4" id="KW-1185">Reference proteome</keyword>
<dbReference type="InterPro" id="IPR023180">
    <property type="entry name" value="THP_succinylTrfase_dom1"/>
</dbReference>
<dbReference type="InterPro" id="IPR001451">
    <property type="entry name" value="Hexapep"/>
</dbReference>
<gene>
    <name evidence="3" type="ORF">WI372_07940</name>
</gene>
<dbReference type="Gene3D" id="1.10.166.10">
    <property type="entry name" value="Tetrahydrodipicolinate-N-succinyltransferase, N-terminal domain"/>
    <property type="match status" value="1"/>
</dbReference>
<dbReference type="Proteomes" id="UP001484239">
    <property type="component" value="Unassembled WGS sequence"/>
</dbReference>
<comment type="caution">
    <text evidence="3">The sequence shown here is derived from an EMBL/GenBank/DDBJ whole genome shotgun (WGS) entry which is preliminary data.</text>
</comment>
<feature type="domain" description="Tetrahydrodipicolinate-N-succinyltransferase chain A" evidence="2">
    <location>
        <begin position="19"/>
        <end position="80"/>
    </location>
</feature>
<dbReference type="GO" id="GO:0008666">
    <property type="term" value="F:2,3,4,5-tetrahydropyridine-2,6-dicarboxylate N-succinyltransferase activity"/>
    <property type="evidence" value="ECO:0007669"/>
    <property type="project" value="UniProtKB-EC"/>
</dbReference>
<proteinExistence type="inferred from homology"/>
<keyword evidence="3" id="KW-0012">Acyltransferase</keyword>
<dbReference type="Pfam" id="PF14602">
    <property type="entry name" value="Hexapep_2"/>
    <property type="match status" value="1"/>
</dbReference>
<dbReference type="CDD" id="cd03350">
    <property type="entry name" value="LbH_THP_succinylT"/>
    <property type="match status" value="1"/>
</dbReference>
<organism evidence="3 4">
    <name type="scientific">Gaopeijia maritima</name>
    <dbReference type="NCBI Taxonomy" id="3119007"/>
    <lineage>
        <taxon>Bacteria</taxon>
        <taxon>Pseudomonadati</taxon>
        <taxon>Gemmatimonadota</taxon>
        <taxon>Longimicrobiia</taxon>
        <taxon>Gaopeijiales</taxon>
        <taxon>Gaopeijiaceae</taxon>
        <taxon>Gaopeijia</taxon>
    </lineage>
</organism>
<keyword evidence="3" id="KW-0808">Transferase</keyword>
<evidence type="ECO:0000313" key="4">
    <source>
        <dbReference type="Proteomes" id="UP001484239"/>
    </source>
</evidence>
<dbReference type="InterPro" id="IPR037133">
    <property type="entry name" value="THP_succinylTrfase_N_sf"/>
</dbReference>
<dbReference type="NCBIfam" id="NF008808">
    <property type="entry name" value="PRK11830.1"/>
    <property type="match status" value="1"/>
</dbReference>